<keyword evidence="3" id="KW-1185">Reference proteome</keyword>
<evidence type="ECO:0008006" key="4">
    <source>
        <dbReference type="Google" id="ProtNLM"/>
    </source>
</evidence>
<reference evidence="2" key="2">
    <citation type="submission" date="2023-01" db="EMBL/GenBank/DDBJ databases">
        <title>Draft genome sequence of Portibacter lacus strain NBRC 108769.</title>
        <authorList>
            <person name="Sun Q."/>
            <person name="Mori K."/>
        </authorList>
    </citation>
    <scope>NUCLEOTIDE SEQUENCE</scope>
    <source>
        <strain evidence="2">NBRC 108769</strain>
    </source>
</reference>
<gene>
    <name evidence="2" type="ORF">GCM10007940_43940</name>
</gene>
<evidence type="ECO:0000313" key="2">
    <source>
        <dbReference type="EMBL" id="GLR19778.1"/>
    </source>
</evidence>
<organism evidence="2 3">
    <name type="scientific">Portibacter lacus</name>
    <dbReference type="NCBI Taxonomy" id="1099794"/>
    <lineage>
        <taxon>Bacteria</taxon>
        <taxon>Pseudomonadati</taxon>
        <taxon>Bacteroidota</taxon>
        <taxon>Saprospiria</taxon>
        <taxon>Saprospirales</taxon>
        <taxon>Haliscomenobacteraceae</taxon>
        <taxon>Portibacter</taxon>
    </lineage>
</organism>
<feature type="transmembrane region" description="Helical" evidence="1">
    <location>
        <begin position="184"/>
        <end position="203"/>
    </location>
</feature>
<reference evidence="2" key="1">
    <citation type="journal article" date="2014" name="Int. J. Syst. Evol. Microbiol.">
        <title>Complete genome sequence of Corynebacterium casei LMG S-19264T (=DSM 44701T), isolated from a smear-ripened cheese.</title>
        <authorList>
            <consortium name="US DOE Joint Genome Institute (JGI-PGF)"/>
            <person name="Walter F."/>
            <person name="Albersmeier A."/>
            <person name="Kalinowski J."/>
            <person name="Ruckert C."/>
        </authorList>
    </citation>
    <scope>NUCLEOTIDE SEQUENCE</scope>
    <source>
        <strain evidence="2">NBRC 108769</strain>
    </source>
</reference>
<dbReference type="AlphaFoldDB" id="A0AA37SSY6"/>
<sequence length="224" mass="25894">MSAINSTYYADVVLGFKQIPEKNYSRQIYFIEKNREIVENMESDFRIDLLDKYNIALYEIGHFKKCLDHLDLLIFDVINENFQQGSDDLFCVLLKRKAFALFNIGEFEKAQHVSSELLKIDPTSLESNLILTNAGYKLIKQKTKGIRAVAVMMLIFGICFTCFDLLVIHSFYPEQIVKVGNIQLFTIGSAISIILCLEVFAFFKGRQKTIQIQKESLHKKRLRS</sequence>
<proteinExistence type="predicted"/>
<feature type="transmembrane region" description="Helical" evidence="1">
    <location>
        <begin position="148"/>
        <end position="172"/>
    </location>
</feature>
<dbReference type="InterPro" id="IPR011990">
    <property type="entry name" value="TPR-like_helical_dom_sf"/>
</dbReference>
<keyword evidence="1" id="KW-0812">Transmembrane</keyword>
<keyword evidence="1" id="KW-1133">Transmembrane helix</keyword>
<evidence type="ECO:0000313" key="3">
    <source>
        <dbReference type="Proteomes" id="UP001156666"/>
    </source>
</evidence>
<keyword evidence="1" id="KW-0472">Membrane</keyword>
<dbReference type="EMBL" id="BSOH01000036">
    <property type="protein sequence ID" value="GLR19778.1"/>
    <property type="molecule type" value="Genomic_DNA"/>
</dbReference>
<evidence type="ECO:0000256" key="1">
    <source>
        <dbReference type="SAM" id="Phobius"/>
    </source>
</evidence>
<dbReference type="RefSeq" id="WP_235295390.1">
    <property type="nucleotide sequence ID" value="NZ_BSOH01000036.1"/>
</dbReference>
<dbReference type="SUPFAM" id="SSF48452">
    <property type="entry name" value="TPR-like"/>
    <property type="match status" value="1"/>
</dbReference>
<accession>A0AA37SSY6</accession>
<name>A0AA37SSY6_9BACT</name>
<dbReference type="Proteomes" id="UP001156666">
    <property type="component" value="Unassembled WGS sequence"/>
</dbReference>
<protein>
    <recommendedName>
        <fullName evidence="4">Tetratricopeptide repeat protein</fullName>
    </recommendedName>
</protein>
<comment type="caution">
    <text evidence="2">The sequence shown here is derived from an EMBL/GenBank/DDBJ whole genome shotgun (WGS) entry which is preliminary data.</text>
</comment>